<dbReference type="Proteomes" id="UP001549031">
    <property type="component" value="Unassembled WGS sequence"/>
</dbReference>
<accession>A0ABV2H833</accession>
<dbReference type="InterPro" id="IPR005143">
    <property type="entry name" value="TF_LuxR_autoind-bd_dom"/>
</dbReference>
<evidence type="ECO:0000313" key="5">
    <source>
        <dbReference type="EMBL" id="MET3586708.1"/>
    </source>
</evidence>
<dbReference type="Pfam" id="PF03472">
    <property type="entry name" value="Autoind_bind"/>
    <property type="match status" value="1"/>
</dbReference>
<dbReference type="Gene3D" id="3.30.450.80">
    <property type="entry name" value="Transcription factor LuxR-like, autoinducer-binding domain"/>
    <property type="match status" value="1"/>
</dbReference>
<organism evidence="5 6">
    <name type="scientific">Pseudorhizobium tarimense</name>
    <dbReference type="NCBI Taxonomy" id="1079109"/>
    <lineage>
        <taxon>Bacteria</taxon>
        <taxon>Pseudomonadati</taxon>
        <taxon>Pseudomonadota</taxon>
        <taxon>Alphaproteobacteria</taxon>
        <taxon>Hyphomicrobiales</taxon>
        <taxon>Rhizobiaceae</taxon>
        <taxon>Rhizobium/Agrobacterium group</taxon>
        <taxon>Pseudorhizobium</taxon>
    </lineage>
</organism>
<name>A0ABV2H833_9HYPH</name>
<dbReference type="SUPFAM" id="SSF75516">
    <property type="entry name" value="Pheromone-binding domain of LuxR-like quorum-sensing transcription factors"/>
    <property type="match status" value="1"/>
</dbReference>
<dbReference type="InterPro" id="IPR036693">
    <property type="entry name" value="TF_LuxR_autoind-bd_dom_sf"/>
</dbReference>
<keyword evidence="1" id="KW-0805">Transcription regulation</keyword>
<keyword evidence="3" id="KW-0804">Transcription</keyword>
<evidence type="ECO:0000256" key="2">
    <source>
        <dbReference type="ARBA" id="ARBA00023125"/>
    </source>
</evidence>
<gene>
    <name evidence="5" type="ORF">ABID21_002828</name>
</gene>
<evidence type="ECO:0000256" key="1">
    <source>
        <dbReference type="ARBA" id="ARBA00023015"/>
    </source>
</evidence>
<dbReference type="EMBL" id="JBEPLJ010000010">
    <property type="protein sequence ID" value="MET3586708.1"/>
    <property type="molecule type" value="Genomic_DNA"/>
</dbReference>
<protein>
    <submittedName>
        <fullName evidence="5">LuxR family transcriptional regulator</fullName>
    </submittedName>
</protein>
<keyword evidence="6" id="KW-1185">Reference proteome</keyword>
<feature type="domain" description="Transcription factor LuxR-like autoinducer-binding" evidence="4">
    <location>
        <begin position="83"/>
        <end position="137"/>
    </location>
</feature>
<sequence length="163" mass="18484">MQAGAVVGVHLIVQLLVLAGETKDADGLARQLEDLLGHYGFAFYRLVLRPRVLHAEKEVVLASAQRPYRLRQGIFALRNDPHRTRMQRMMQDAARTGMTDGYVVPVHGRIGLIGSLLVSSRSVDLSPSELALFDAAARRTLWRHLEFRGWQRNWRKSAQPRYA</sequence>
<comment type="caution">
    <text evidence="5">The sequence shown here is derived from an EMBL/GenBank/DDBJ whole genome shotgun (WGS) entry which is preliminary data.</text>
</comment>
<evidence type="ECO:0000313" key="6">
    <source>
        <dbReference type="Proteomes" id="UP001549031"/>
    </source>
</evidence>
<dbReference type="RefSeq" id="WP_312038827.1">
    <property type="nucleotide sequence ID" value="NZ_JALJRA010000010.1"/>
</dbReference>
<proteinExistence type="predicted"/>
<evidence type="ECO:0000259" key="4">
    <source>
        <dbReference type="Pfam" id="PF03472"/>
    </source>
</evidence>
<reference evidence="5 6" key="1">
    <citation type="submission" date="2024-06" db="EMBL/GenBank/DDBJ databases">
        <title>Genomic Encyclopedia of Type Strains, Phase IV (KMG-IV): sequencing the most valuable type-strain genomes for metagenomic binning, comparative biology and taxonomic classification.</title>
        <authorList>
            <person name="Goeker M."/>
        </authorList>
    </citation>
    <scope>NUCLEOTIDE SEQUENCE [LARGE SCALE GENOMIC DNA]</scope>
    <source>
        <strain evidence="5 6">DSM 105042</strain>
    </source>
</reference>
<evidence type="ECO:0000256" key="3">
    <source>
        <dbReference type="ARBA" id="ARBA00023163"/>
    </source>
</evidence>
<keyword evidence="2" id="KW-0238">DNA-binding</keyword>